<proteinExistence type="predicted"/>
<accession>X5M3P5</accession>
<dbReference type="STRING" id="38323.BM1374165_00916"/>
<gene>
    <name evidence="1" type="ORF">BM1374165_00916</name>
</gene>
<evidence type="ECO:0000313" key="2">
    <source>
        <dbReference type="Proteomes" id="UP000019801"/>
    </source>
</evidence>
<dbReference type="PATRIC" id="fig|38323.5.peg.896"/>
<dbReference type="EMBL" id="HG969191">
    <property type="protein sequence ID" value="CDO46924.1"/>
    <property type="molecule type" value="Genomic_DNA"/>
</dbReference>
<evidence type="ECO:0000313" key="1">
    <source>
        <dbReference type="EMBL" id="CDO46924.1"/>
    </source>
</evidence>
<name>X5M3P5_BARHN</name>
<dbReference type="KEGG" id="bhn:PRJBM_00817"/>
<sequence length="96" mass="11104">MRIIHCLKAHNIIYSHALFKVTTGFRISSYCGGRFLCNGKENSNKNSEKSFIIRMISFLYIKLSTLLKVVKENYSLIIQQDFVVNKIVVKKENAFV</sequence>
<dbReference type="Proteomes" id="UP000019801">
    <property type="component" value="Chromosome I"/>
</dbReference>
<dbReference type="AlphaFoldDB" id="X5M3P5"/>
<reference evidence="2" key="1">
    <citation type="submission" date="2013-11" db="EMBL/GenBank/DDBJ databases">
        <title>Genome sequencing of Bartonella spp. isolated from human blood.</title>
        <authorList>
            <person name="Raoult D."/>
        </authorList>
    </citation>
    <scope>NUCLEOTIDE SEQUENCE</scope>
    <source>
        <strain evidence="2">BM1374165</strain>
    </source>
</reference>
<dbReference type="KEGG" id="bhs:BM1374165_00916"/>
<protein>
    <submittedName>
        <fullName evidence="1">Uncharacterized protein</fullName>
    </submittedName>
</protein>
<organism evidence="1 2">
    <name type="scientific">Bartonella henselae</name>
    <name type="common">Rochalimaea henselae</name>
    <dbReference type="NCBI Taxonomy" id="38323"/>
    <lineage>
        <taxon>Bacteria</taxon>
        <taxon>Pseudomonadati</taxon>
        <taxon>Pseudomonadota</taxon>
        <taxon>Alphaproteobacteria</taxon>
        <taxon>Hyphomicrobiales</taxon>
        <taxon>Bartonellaceae</taxon>
        <taxon>Bartonella</taxon>
    </lineage>
</organism>